<evidence type="ECO:0000256" key="1">
    <source>
        <dbReference type="SAM" id="MobiDB-lite"/>
    </source>
</evidence>
<dbReference type="GeneID" id="64695520"/>
<name>A0A9P7FHZ5_9AGAM</name>
<evidence type="ECO:0000313" key="3">
    <source>
        <dbReference type="Proteomes" id="UP000823399"/>
    </source>
</evidence>
<dbReference type="EMBL" id="JABBWM010000003">
    <property type="protein sequence ID" value="KAG2119102.1"/>
    <property type="molecule type" value="Genomic_DNA"/>
</dbReference>
<gene>
    <name evidence="2" type="ORF">F5147DRAFT_648164</name>
</gene>
<dbReference type="AlphaFoldDB" id="A0A9P7FHZ5"/>
<feature type="compositionally biased region" description="Basic and acidic residues" evidence="1">
    <location>
        <begin position="80"/>
        <end position="104"/>
    </location>
</feature>
<accession>A0A9P7FHZ5</accession>
<evidence type="ECO:0000313" key="2">
    <source>
        <dbReference type="EMBL" id="KAG2119102.1"/>
    </source>
</evidence>
<dbReference type="RefSeq" id="XP_041299211.1">
    <property type="nucleotide sequence ID" value="XM_041433261.1"/>
</dbReference>
<dbReference type="Proteomes" id="UP000823399">
    <property type="component" value="Unassembled WGS sequence"/>
</dbReference>
<feature type="region of interest" description="Disordered" evidence="1">
    <location>
        <begin position="65"/>
        <end position="104"/>
    </location>
</feature>
<proteinExistence type="predicted"/>
<protein>
    <submittedName>
        <fullName evidence="2">Uncharacterized protein</fullName>
    </submittedName>
</protein>
<sequence length="104" mass="11621">MNPYTVHKGIPKGLASACALHPLPKKSIGLPKEHGKVQKDCLDLDECEKLPEITMSFRPDTDMCNGYSGQVPSRNKQRKGCRDKVRSRIGLEDHGKVPEEHLET</sequence>
<comment type="caution">
    <text evidence="2">The sequence shown here is derived from an EMBL/GenBank/DDBJ whole genome shotgun (WGS) entry which is preliminary data.</text>
</comment>
<keyword evidence="3" id="KW-1185">Reference proteome</keyword>
<organism evidence="2 3">
    <name type="scientific">Suillus discolor</name>
    <dbReference type="NCBI Taxonomy" id="1912936"/>
    <lineage>
        <taxon>Eukaryota</taxon>
        <taxon>Fungi</taxon>
        <taxon>Dikarya</taxon>
        <taxon>Basidiomycota</taxon>
        <taxon>Agaricomycotina</taxon>
        <taxon>Agaricomycetes</taxon>
        <taxon>Agaricomycetidae</taxon>
        <taxon>Boletales</taxon>
        <taxon>Suillineae</taxon>
        <taxon>Suillaceae</taxon>
        <taxon>Suillus</taxon>
    </lineage>
</organism>
<reference evidence="2" key="1">
    <citation type="journal article" date="2020" name="New Phytol.">
        <title>Comparative genomics reveals dynamic genome evolution in host specialist ectomycorrhizal fungi.</title>
        <authorList>
            <person name="Lofgren L.A."/>
            <person name="Nguyen N.H."/>
            <person name="Vilgalys R."/>
            <person name="Ruytinx J."/>
            <person name="Liao H.L."/>
            <person name="Branco S."/>
            <person name="Kuo A."/>
            <person name="LaButti K."/>
            <person name="Lipzen A."/>
            <person name="Andreopoulos W."/>
            <person name="Pangilinan J."/>
            <person name="Riley R."/>
            <person name="Hundley H."/>
            <person name="Na H."/>
            <person name="Barry K."/>
            <person name="Grigoriev I.V."/>
            <person name="Stajich J.E."/>
            <person name="Kennedy P.G."/>
        </authorList>
    </citation>
    <scope>NUCLEOTIDE SEQUENCE</scope>
    <source>
        <strain evidence="2">FC423</strain>
    </source>
</reference>